<dbReference type="EMBL" id="WKKH01000007">
    <property type="protein sequence ID" value="MRX75719.1"/>
    <property type="molecule type" value="Genomic_DNA"/>
</dbReference>
<keyword evidence="2" id="KW-1185">Reference proteome</keyword>
<name>A0A7K0FXN5_9SPHI</name>
<comment type="caution">
    <text evidence="1">The sequence shown here is derived from an EMBL/GenBank/DDBJ whole genome shotgun (WGS) entry which is preliminary data.</text>
</comment>
<gene>
    <name evidence="1" type="ORF">GJU39_06425</name>
</gene>
<dbReference type="OrthoDB" id="751634at2"/>
<dbReference type="Proteomes" id="UP000487757">
    <property type="component" value="Unassembled WGS sequence"/>
</dbReference>
<accession>A0A7K0FXN5</accession>
<reference evidence="1 2" key="1">
    <citation type="submission" date="2019-11" db="EMBL/GenBank/DDBJ databases">
        <title>Pedobacter petrophilus genome.</title>
        <authorList>
            <person name="Feldbauer M.J."/>
            <person name="Newman J.D."/>
        </authorList>
    </citation>
    <scope>NUCLEOTIDE SEQUENCE [LARGE SCALE GENOMIC DNA]</scope>
    <source>
        <strain evidence="1 2">LMG 29686</strain>
    </source>
</reference>
<dbReference type="AlphaFoldDB" id="A0A7K0FXN5"/>
<evidence type="ECO:0000313" key="2">
    <source>
        <dbReference type="Proteomes" id="UP000487757"/>
    </source>
</evidence>
<proteinExistence type="predicted"/>
<protein>
    <submittedName>
        <fullName evidence="1">Uncharacterized protein</fullName>
    </submittedName>
</protein>
<organism evidence="1 2">
    <name type="scientific">Pedobacter petrophilus</name>
    <dbReference type="NCBI Taxonomy" id="1908241"/>
    <lineage>
        <taxon>Bacteria</taxon>
        <taxon>Pseudomonadati</taxon>
        <taxon>Bacteroidota</taxon>
        <taxon>Sphingobacteriia</taxon>
        <taxon>Sphingobacteriales</taxon>
        <taxon>Sphingobacteriaceae</taxon>
        <taxon>Pedobacter</taxon>
    </lineage>
</organism>
<evidence type="ECO:0000313" key="1">
    <source>
        <dbReference type="EMBL" id="MRX75719.1"/>
    </source>
</evidence>
<dbReference type="RefSeq" id="WP_154279874.1">
    <property type="nucleotide sequence ID" value="NZ_JBHUJQ010000001.1"/>
</dbReference>
<sequence>MTYELSNFSRIIDTEIYEVTAGDQDLAGLLVEINQESREILRFIQQSITLMEYEECKYAFTKYQQEFTSLLNKLEKTIVKDIPLSSLDFLKNERLSICKNTVLDLLASLESDFPLYFNYSMLLNLSALTSLRVKLMELIEEFAAELKQKDVDSETIESFQLVFRQLLHPKKTFSYQQSAYIKDFFNQLNEWCDATDKQIETLDIVLVIVSLGFNHPAFYHFCCRYFTEALEECDNINDQRQMLSFLKKIFKQVFKLSTSPYDVNLPIIEDAIQRYLDAELSYLHAIELTAEDLSSGGLLEKNFQVTFTVRQLAIFIQLQVEANIIFSKSPKVLHQYVTRHYSSVETEKISEKSFKNAYYRTRDSDMEKVIEKIVTMLALAQDKC</sequence>